<evidence type="ECO:0000256" key="3">
    <source>
        <dbReference type="ARBA" id="ARBA00022490"/>
    </source>
</evidence>
<dbReference type="RefSeq" id="WP_007049719.1">
    <property type="nucleotide sequence ID" value="NZ_CABKNJ010000002.1"/>
</dbReference>
<protein>
    <recommendedName>
        <fullName evidence="5">Ribosome-recycling factor</fullName>
        <shortName evidence="5">RRF</shortName>
    </recommendedName>
    <alternativeName>
        <fullName evidence="5">Ribosome-releasing factor</fullName>
    </alternativeName>
</protein>
<dbReference type="GeneID" id="98000081"/>
<dbReference type="GO" id="GO:0043023">
    <property type="term" value="F:ribosomal large subunit binding"/>
    <property type="evidence" value="ECO:0007669"/>
    <property type="project" value="TreeGrafter"/>
</dbReference>
<dbReference type="InterPro" id="IPR036191">
    <property type="entry name" value="RRF_sf"/>
</dbReference>
<dbReference type="PANTHER" id="PTHR20982">
    <property type="entry name" value="RIBOSOME RECYCLING FACTOR"/>
    <property type="match status" value="1"/>
</dbReference>
<dbReference type="Gene3D" id="3.30.1360.40">
    <property type="match status" value="1"/>
</dbReference>
<evidence type="ECO:0000313" key="8">
    <source>
        <dbReference type="EMBL" id="RGD73350.1"/>
    </source>
</evidence>
<dbReference type="CDD" id="cd00520">
    <property type="entry name" value="RRF"/>
    <property type="match status" value="1"/>
</dbReference>
<comment type="function">
    <text evidence="5">Responsible for the release of ribosomes from messenger RNA at the termination of protein biosynthesis. May increase the efficiency of translation by recycling ribosomes from one round of translation to another.</text>
</comment>
<dbReference type="HAMAP" id="MF_00040">
    <property type="entry name" value="RRF"/>
    <property type="match status" value="1"/>
</dbReference>
<dbReference type="AlphaFoldDB" id="A0A3E3DVS5"/>
<evidence type="ECO:0000256" key="5">
    <source>
        <dbReference type="HAMAP-Rule" id="MF_00040"/>
    </source>
</evidence>
<dbReference type="PANTHER" id="PTHR20982:SF3">
    <property type="entry name" value="MITOCHONDRIAL RIBOSOME RECYCLING FACTOR PSEUDO 1"/>
    <property type="match status" value="1"/>
</dbReference>
<comment type="similarity">
    <text evidence="2 5">Belongs to the RRF family.</text>
</comment>
<keyword evidence="4 5" id="KW-0648">Protein biosynthesis</keyword>
<proteinExistence type="inferred from homology"/>
<dbReference type="SUPFAM" id="SSF55194">
    <property type="entry name" value="Ribosome recycling factor, RRF"/>
    <property type="match status" value="1"/>
</dbReference>
<feature type="coiled-coil region" evidence="6">
    <location>
        <begin position="139"/>
        <end position="173"/>
    </location>
</feature>
<feature type="domain" description="Ribosome recycling factor" evidence="7">
    <location>
        <begin position="20"/>
        <end position="182"/>
    </location>
</feature>
<dbReference type="InterPro" id="IPR002661">
    <property type="entry name" value="Ribosome_recyc_fac"/>
</dbReference>
<reference evidence="8 9" key="1">
    <citation type="submission" date="2018-08" db="EMBL/GenBank/DDBJ databases">
        <title>A genome reference for cultivated species of the human gut microbiota.</title>
        <authorList>
            <person name="Zou Y."/>
            <person name="Xue W."/>
            <person name="Luo G."/>
        </authorList>
    </citation>
    <scope>NUCLEOTIDE SEQUENCE [LARGE SCALE GENOMIC DNA]</scope>
    <source>
        <strain evidence="8 9">AM25-6</strain>
    </source>
</reference>
<dbReference type="Proteomes" id="UP000261212">
    <property type="component" value="Unassembled WGS sequence"/>
</dbReference>
<sequence>MSKEVQNQAKEKMIKAVENLQSNLNALRAGRANPKMLDRIMVDYYGTPTPVNQMASISAPEPRTLTVQPWDQSALGLIEKAIMSSDLGLNPSNDGKVIRLVIPQLTEERRKELVKLAQKEGENAKVAVRNIRRHTIQTLKDEQKKGELTEDSLKDAEDEMQKLTNDYIKEVDKKIKDKEKEITTI</sequence>
<dbReference type="Gene3D" id="1.10.132.20">
    <property type="entry name" value="Ribosome-recycling factor"/>
    <property type="match status" value="1"/>
</dbReference>
<dbReference type="NCBIfam" id="TIGR00496">
    <property type="entry name" value="frr"/>
    <property type="match status" value="1"/>
</dbReference>
<name>A0A3E3DVS5_9FIRM</name>
<gene>
    <name evidence="5" type="primary">frr</name>
    <name evidence="8" type="ORF">DW687_09940</name>
</gene>
<comment type="caution">
    <text evidence="8">The sequence shown here is derived from an EMBL/GenBank/DDBJ whole genome shotgun (WGS) entry which is preliminary data.</text>
</comment>
<dbReference type="FunFam" id="1.10.132.20:FF:000001">
    <property type="entry name" value="Ribosome-recycling factor"/>
    <property type="match status" value="1"/>
</dbReference>
<evidence type="ECO:0000256" key="2">
    <source>
        <dbReference type="ARBA" id="ARBA00005912"/>
    </source>
</evidence>
<keyword evidence="3 5" id="KW-0963">Cytoplasm</keyword>
<dbReference type="EMBL" id="QUSM01000006">
    <property type="protein sequence ID" value="RGD73350.1"/>
    <property type="molecule type" value="Genomic_DNA"/>
</dbReference>
<dbReference type="InterPro" id="IPR023584">
    <property type="entry name" value="Ribosome_recyc_fac_dom"/>
</dbReference>
<evidence type="ECO:0000256" key="4">
    <source>
        <dbReference type="ARBA" id="ARBA00022917"/>
    </source>
</evidence>
<dbReference type="GO" id="GO:0006415">
    <property type="term" value="P:translational termination"/>
    <property type="evidence" value="ECO:0007669"/>
    <property type="project" value="UniProtKB-UniRule"/>
</dbReference>
<dbReference type="FunFam" id="3.30.1360.40:FF:000001">
    <property type="entry name" value="Ribosome-recycling factor"/>
    <property type="match status" value="1"/>
</dbReference>
<keyword evidence="6" id="KW-0175">Coiled coil</keyword>
<feature type="coiled-coil region" evidence="6">
    <location>
        <begin position="3"/>
        <end position="30"/>
    </location>
</feature>
<accession>A0A3E3DVS5</accession>
<evidence type="ECO:0000259" key="7">
    <source>
        <dbReference type="Pfam" id="PF01765"/>
    </source>
</evidence>
<dbReference type="Pfam" id="PF01765">
    <property type="entry name" value="RRF"/>
    <property type="match status" value="1"/>
</dbReference>
<evidence type="ECO:0000256" key="6">
    <source>
        <dbReference type="SAM" id="Coils"/>
    </source>
</evidence>
<dbReference type="GO" id="GO:0005737">
    <property type="term" value="C:cytoplasm"/>
    <property type="evidence" value="ECO:0007669"/>
    <property type="project" value="UniProtKB-SubCell"/>
</dbReference>
<organism evidence="8 9">
    <name type="scientific">Anaerofustis stercorihominis</name>
    <dbReference type="NCBI Taxonomy" id="214853"/>
    <lineage>
        <taxon>Bacteria</taxon>
        <taxon>Bacillati</taxon>
        <taxon>Bacillota</taxon>
        <taxon>Clostridia</taxon>
        <taxon>Eubacteriales</taxon>
        <taxon>Eubacteriaceae</taxon>
        <taxon>Anaerofustis</taxon>
    </lineage>
</organism>
<evidence type="ECO:0000256" key="1">
    <source>
        <dbReference type="ARBA" id="ARBA00004496"/>
    </source>
</evidence>
<comment type="subcellular location">
    <subcellularLocation>
        <location evidence="1 5">Cytoplasm</location>
    </subcellularLocation>
</comment>
<evidence type="ECO:0000313" key="9">
    <source>
        <dbReference type="Proteomes" id="UP000261212"/>
    </source>
</evidence>